<evidence type="ECO:0000313" key="2">
    <source>
        <dbReference type="EMBL" id="KKR83811.1"/>
    </source>
</evidence>
<dbReference type="InterPro" id="IPR036388">
    <property type="entry name" value="WH-like_DNA-bd_sf"/>
</dbReference>
<dbReference type="GO" id="GO:0003700">
    <property type="term" value="F:DNA-binding transcription factor activity"/>
    <property type="evidence" value="ECO:0007669"/>
    <property type="project" value="InterPro"/>
</dbReference>
<comment type="caution">
    <text evidence="2">The sequence shown here is derived from an EMBL/GenBank/DDBJ whole genome shotgun (WGS) entry which is preliminary data.</text>
</comment>
<evidence type="ECO:0000259" key="1">
    <source>
        <dbReference type="PROSITE" id="PS00716"/>
    </source>
</evidence>
<dbReference type="PANTHER" id="PTHR30603">
    <property type="entry name" value="RNA POLYMERASE SIGMA FACTOR RPO"/>
    <property type="match status" value="1"/>
</dbReference>
<dbReference type="SUPFAM" id="SSF88659">
    <property type="entry name" value="Sigma3 and sigma4 domains of RNA polymerase sigma factors"/>
    <property type="match status" value="1"/>
</dbReference>
<dbReference type="EMBL" id="LCAB01000001">
    <property type="protein sequence ID" value="KKR83811.1"/>
    <property type="molecule type" value="Genomic_DNA"/>
</dbReference>
<dbReference type="InterPro" id="IPR013324">
    <property type="entry name" value="RNA_pol_sigma_r3/r4-like"/>
</dbReference>
<dbReference type="PANTHER" id="PTHR30603:SF47">
    <property type="entry name" value="RNA POLYMERASE SIGMA FACTOR SIGD, CHLOROPLASTIC"/>
    <property type="match status" value="1"/>
</dbReference>
<dbReference type="Proteomes" id="UP000034601">
    <property type="component" value="Unassembled WGS sequence"/>
</dbReference>
<proteinExistence type="predicted"/>
<accession>A0A0G0U972</accession>
<dbReference type="InterPro" id="IPR050239">
    <property type="entry name" value="Sigma-70_RNA_pol_init_factors"/>
</dbReference>
<dbReference type="PRINTS" id="PR00046">
    <property type="entry name" value="SIGMA70FCT"/>
</dbReference>
<name>A0A0G0U972_9BACT</name>
<dbReference type="GO" id="GO:0006352">
    <property type="term" value="P:DNA-templated transcription initiation"/>
    <property type="evidence" value="ECO:0007669"/>
    <property type="project" value="InterPro"/>
</dbReference>
<dbReference type="CDD" id="cd06171">
    <property type="entry name" value="Sigma70_r4"/>
    <property type="match status" value="1"/>
</dbReference>
<dbReference type="InterPro" id="IPR007630">
    <property type="entry name" value="RNA_pol_sigma70_r4"/>
</dbReference>
<dbReference type="PATRIC" id="fig|1618424.3.peg.33"/>
<dbReference type="InterPro" id="IPR000943">
    <property type="entry name" value="RNA_pol_sigma70"/>
</dbReference>
<dbReference type="Pfam" id="PF04545">
    <property type="entry name" value="Sigma70_r4"/>
    <property type="match status" value="1"/>
</dbReference>
<dbReference type="PROSITE" id="PS00716">
    <property type="entry name" value="SIGMA70_2"/>
    <property type="match status" value="1"/>
</dbReference>
<protein>
    <submittedName>
        <fullName evidence="2">RNA polymerase sigma factor</fullName>
    </submittedName>
</protein>
<dbReference type="AlphaFoldDB" id="A0A0G0U972"/>
<feature type="domain" description="RNA polymerase sigma-70" evidence="1">
    <location>
        <begin position="74"/>
        <end position="100"/>
    </location>
</feature>
<reference evidence="2" key="1">
    <citation type="journal article" date="2015" name="Nature">
        <title>rRNA introns, odd ribosomes, and small enigmatic genomes across a large radiation of phyla.</title>
        <authorList>
            <person name="Brown C.T."/>
            <person name="Hug L.A."/>
            <person name="Thomas B.C."/>
            <person name="Sharon I."/>
            <person name="Castelle C.J."/>
            <person name="Singh A."/>
            <person name="Wilkins M.J."/>
            <person name="Williams K.H."/>
            <person name="Banfield J.F."/>
        </authorList>
    </citation>
    <scope>NUCLEOTIDE SEQUENCE [LARGE SCALE GENOMIC DNA]</scope>
</reference>
<gene>
    <name evidence="2" type="ORF">UU29_C0001G0031</name>
</gene>
<sequence>MENTYENKVKEKLNAPEPDTIEMFLSDPQENVEAMAIDNASGSETEDLLNILEPRERQVIELRFGLSDQGYVHTLKDTGKALGVTRERARQIEAEALRKLRQRPEVRERFRALFSD</sequence>
<dbReference type="Gene3D" id="1.10.10.10">
    <property type="entry name" value="Winged helix-like DNA-binding domain superfamily/Winged helix DNA-binding domain"/>
    <property type="match status" value="1"/>
</dbReference>
<organism evidence="2">
    <name type="scientific">Candidatus Daviesbacteria bacterium GW2011_GWA2_40_9</name>
    <dbReference type="NCBI Taxonomy" id="1618424"/>
    <lineage>
        <taxon>Bacteria</taxon>
        <taxon>Candidatus Daviesiibacteriota</taxon>
    </lineage>
</organism>